<evidence type="ECO:0000256" key="1">
    <source>
        <dbReference type="HAMAP-Rule" id="MF_00122"/>
    </source>
</evidence>
<proteinExistence type="inferred from homology"/>
<organism evidence="2 3">
    <name type="scientific">Sulfidibacter corallicola</name>
    <dbReference type="NCBI Taxonomy" id="2818388"/>
    <lineage>
        <taxon>Bacteria</taxon>
        <taxon>Pseudomonadati</taxon>
        <taxon>Acidobacteriota</taxon>
        <taxon>Holophagae</taxon>
        <taxon>Acanthopleuribacterales</taxon>
        <taxon>Acanthopleuribacteraceae</taxon>
        <taxon>Sulfidibacter</taxon>
    </lineage>
</organism>
<reference evidence="2" key="1">
    <citation type="submission" date="2021-03" db="EMBL/GenBank/DDBJ databases">
        <title>Acanthopleuribacteraceae sp. M133.</title>
        <authorList>
            <person name="Wang G."/>
        </authorList>
    </citation>
    <scope>NUCLEOTIDE SEQUENCE</scope>
    <source>
        <strain evidence="2">M133</strain>
    </source>
</reference>
<dbReference type="PANTHER" id="PTHR15004">
    <property type="entry name" value="GLUTAMYL-TRNA(GLN) AMIDOTRANSFERASE SUBUNIT C, MITOCHONDRIAL"/>
    <property type="match status" value="1"/>
</dbReference>
<comment type="similarity">
    <text evidence="1">Belongs to the GatC family.</text>
</comment>
<dbReference type="GO" id="GO:0070681">
    <property type="term" value="P:glutaminyl-tRNAGln biosynthesis via transamidation"/>
    <property type="evidence" value="ECO:0007669"/>
    <property type="project" value="TreeGrafter"/>
</dbReference>
<comment type="function">
    <text evidence="1">Allows the formation of correctly charged Asn-tRNA(Asn) or Gln-tRNA(Gln) through the transamidation of misacylated Asp-tRNA(Asn) or Glu-tRNA(Gln) in organisms which lack either or both of asparaginyl-tRNA or glutaminyl-tRNA synthetases. The reaction takes place in the presence of glutamine and ATP through an activated phospho-Asp-tRNA(Asn) or phospho-Glu-tRNA(Gln).</text>
</comment>
<dbReference type="RefSeq" id="WP_237383763.1">
    <property type="nucleotide sequence ID" value="NZ_CP071793.1"/>
</dbReference>
<dbReference type="GO" id="GO:0050567">
    <property type="term" value="F:glutaminyl-tRNA synthase (glutamine-hydrolyzing) activity"/>
    <property type="evidence" value="ECO:0007669"/>
    <property type="project" value="UniProtKB-UniRule"/>
</dbReference>
<dbReference type="KEGG" id="scor:J3U87_14495"/>
<dbReference type="GO" id="GO:0006412">
    <property type="term" value="P:translation"/>
    <property type="evidence" value="ECO:0007669"/>
    <property type="project" value="UniProtKB-UniRule"/>
</dbReference>
<comment type="catalytic activity">
    <reaction evidence="1">
        <text>L-aspartyl-tRNA(Asn) + L-glutamine + ATP + H2O = L-asparaginyl-tRNA(Asn) + L-glutamate + ADP + phosphate + 2 H(+)</text>
        <dbReference type="Rhea" id="RHEA:14513"/>
        <dbReference type="Rhea" id="RHEA-COMP:9674"/>
        <dbReference type="Rhea" id="RHEA-COMP:9677"/>
        <dbReference type="ChEBI" id="CHEBI:15377"/>
        <dbReference type="ChEBI" id="CHEBI:15378"/>
        <dbReference type="ChEBI" id="CHEBI:29985"/>
        <dbReference type="ChEBI" id="CHEBI:30616"/>
        <dbReference type="ChEBI" id="CHEBI:43474"/>
        <dbReference type="ChEBI" id="CHEBI:58359"/>
        <dbReference type="ChEBI" id="CHEBI:78515"/>
        <dbReference type="ChEBI" id="CHEBI:78516"/>
        <dbReference type="ChEBI" id="CHEBI:456216"/>
    </reaction>
</comment>
<keyword evidence="1" id="KW-0648">Protein biosynthesis</keyword>
<dbReference type="SUPFAM" id="SSF141000">
    <property type="entry name" value="Glu-tRNAGln amidotransferase C subunit"/>
    <property type="match status" value="1"/>
</dbReference>
<dbReference type="EMBL" id="CP071793">
    <property type="protein sequence ID" value="QTD53660.1"/>
    <property type="molecule type" value="Genomic_DNA"/>
</dbReference>
<name>A0A8A4TVY6_SULCO</name>
<dbReference type="PANTHER" id="PTHR15004:SF0">
    <property type="entry name" value="GLUTAMYL-TRNA(GLN) AMIDOTRANSFERASE SUBUNIT C, MITOCHONDRIAL"/>
    <property type="match status" value="1"/>
</dbReference>
<dbReference type="InterPro" id="IPR003837">
    <property type="entry name" value="GatC"/>
</dbReference>
<dbReference type="EC" id="6.3.5.-" evidence="1"/>
<dbReference type="GO" id="GO:0006450">
    <property type="term" value="P:regulation of translational fidelity"/>
    <property type="evidence" value="ECO:0007669"/>
    <property type="project" value="InterPro"/>
</dbReference>
<comment type="catalytic activity">
    <reaction evidence="1">
        <text>L-glutamyl-tRNA(Gln) + L-glutamine + ATP + H2O = L-glutaminyl-tRNA(Gln) + L-glutamate + ADP + phosphate + H(+)</text>
        <dbReference type="Rhea" id="RHEA:17521"/>
        <dbReference type="Rhea" id="RHEA-COMP:9681"/>
        <dbReference type="Rhea" id="RHEA-COMP:9684"/>
        <dbReference type="ChEBI" id="CHEBI:15377"/>
        <dbReference type="ChEBI" id="CHEBI:15378"/>
        <dbReference type="ChEBI" id="CHEBI:29985"/>
        <dbReference type="ChEBI" id="CHEBI:30616"/>
        <dbReference type="ChEBI" id="CHEBI:43474"/>
        <dbReference type="ChEBI" id="CHEBI:58359"/>
        <dbReference type="ChEBI" id="CHEBI:78520"/>
        <dbReference type="ChEBI" id="CHEBI:78521"/>
        <dbReference type="ChEBI" id="CHEBI:456216"/>
    </reaction>
</comment>
<sequence>MSDISKETVAHYAKLANLQFDDSEAELLARQLGSILDHVAKIGELDLEGVPATSSILHDATAFREDEPRASLGTQAALQNAPDTESDHFLVPKVIQVK</sequence>
<dbReference type="AlphaFoldDB" id="A0A8A4TVY6"/>
<keyword evidence="1" id="KW-0067">ATP-binding</keyword>
<dbReference type="Proteomes" id="UP000663929">
    <property type="component" value="Chromosome"/>
</dbReference>
<evidence type="ECO:0000313" key="2">
    <source>
        <dbReference type="EMBL" id="QTD53660.1"/>
    </source>
</evidence>
<dbReference type="GO" id="GO:0005524">
    <property type="term" value="F:ATP binding"/>
    <property type="evidence" value="ECO:0007669"/>
    <property type="project" value="UniProtKB-KW"/>
</dbReference>
<dbReference type="Gene3D" id="1.10.20.60">
    <property type="entry name" value="Glu-tRNAGln amidotransferase C subunit, N-terminal domain"/>
    <property type="match status" value="1"/>
</dbReference>
<dbReference type="NCBIfam" id="TIGR00135">
    <property type="entry name" value="gatC"/>
    <property type="match status" value="1"/>
</dbReference>
<evidence type="ECO:0000313" key="3">
    <source>
        <dbReference type="Proteomes" id="UP000663929"/>
    </source>
</evidence>
<keyword evidence="3" id="KW-1185">Reference proteome</keyword>
<keyword evidence="1" id="KW-0547">Nucleotide-binding</keyword>
<dbReference type="InterPro" id="IPR036113">
    <property type="entry name" value="Asp/Glu-ADT_sf_sub_c"/>
</dbReference>
<comment type="subunit">
    <text evidence="1">Heterotrimer of A, B and C subunits.</text>
</comment>
<keyword evidence="1" id="KW-0436">Ligase</keyword>
<gene>
    <name evidence="1 2" type="primary">gatC</name>
    <name evidence="2" type="ORF">J3U87_14495</name>
</gene>
<dbReference type="HAMAP" id="MF_00122">
    <property type="entry name" value="GatC"/>
    <property type="match status" value="1"/>
</dbReference>
<accession>A0A8A4TVY6</accession>
<protein>
    <recommendedName>
        <fullName evidence="1">Aspartyl/glutamyl-tRNA(Asn/Gln) amidotransferase subunit C</fullName>
        <shortName evidence="1">Asp/Glu-ADT subunit C</shortName>
        <ecNumber evidence="1">6.3.5.-</ecNumber>
    </recommendedName>
</protein>
<dbReference type="Pfam" id="PF02686">
    <property type="entry name" value="GatC"/>
    <property type="match status" value="1"/>
</dbReference>